<dbReference type="PANTHER" id="PTHR31403:SF51">
    <property type="entry name" value="PHOSPHOLIPASE A1-IGAMMA2, CHLOROPLASTIC"/>
    <property type="match status" value="1"/>
</dbReference>
<evidence type="ECO:0000256" key="2">
    <source>
        <dbReference type="ARBA" id="ARBA00010701"/>
    </source>
</evidence>
<dbReference type="SUPFAM" id="SSF53474">
    <property type="entry name" value="alpha/beta-Hydrolases"/>
    <property type="match status" value="1"/>
</dbReference>
<dbReference type="GO" id="GO:0047714">
    <property type="term" value="F:galactolipase activity"/>
    <property type="evidence" value="ECO:0007669"/>
    <property type="project" value="UniProtKB-ARBA"/>
</dbReference>
<dbReference type="GO" id="GO:0008970">
    <property type="term" value="F:phospholipase A1 activity"/>
    <property type="evidence" value="ECO:0007669"/>
    <property type="project" value="UniProtKB-ARBA"/>
</dbReference>
<dbReference type="GO" id="GO:0009507">
    <property type="term" value="C:chloroplast"/>
    <property type="evidence" value="ECO:0007669"/>
    <property type="project" value="UniProtKB-SubCell"/>
</dbReference>
<comment type="subcellular location">
    <subcellularLocation>
        <location evidence="1">Plastid</location>
        <location evidence="1">Chloroplast</location>
    </subcellularLocation>
</comment>
<dbReference type="GO" id="GO:0016042">
    <property type="term" value="P:lipid catabolic process"/>
    <property type="evidence" value="ECO:0007669"/>
    <property type="project" value="UniProtKB-KW"/>
</dbReference>
<evidence type="ECO:0000256" key="1">
    <source>
        <dbReference type="ARBA" id="ARBA00004229"/>
    </source>
</evidence>
<dbReference type="InterPro" id="IPR029058">
    <property type="entry name" value="AB_hydrolase_fold"/>
</dbReference>
<evidence type="ECO:0000313" key="12">
    <source>
        <dbReference type="Proteomes" id="UP001372338"/>
    </source>
</evidence>
<feature type="compositionally biased region" description="Low complexity" evidence="9">
    <location>
        <begin position="65"/>
        <end position="80"/>
    </location>
</feature>
<evidence type="ECO:0000256" key="8">
    <source>
        <dbReference type="ARBA" id="ARBA00023098"/>
    </source>
</evidence>
<dbReference type="EMBL" id="JAYWIO010000008">
    <property type="protein sequence ID" value="KAK7245403.1"/>
    <property type="molecule type" value="Genomic_DNA"/>
</dbReference>
<proteinExistence type="inferred from homology"/>
<evidence type="ECO:0000256" key="9">
    <source>
        <dbReference type="SAM" id="MobiDB-lite"/>
    </source>
</evidence>
<name>A0AAN9HU61_CROPI</name>
<keyword evidence="12" id="KW-1185">Reference proteome</keyword>
<feature type="region of interest" description="Disordered" evidence="9">
    <location>
        <begin position="14"/>
        <end position="38"/>
    </location>
</feature>
<dbReference type="Proteomes" id="UP001372338">
    <property type="component" value="Unassembled WGS sequence"/>
</dbReference>
<evidence type="ECO:0000259" key="10">
    <source>
        <dbReference type="Pfam" id="PF01764"/>
    </source>
</evidence>
<evidence type="ECO:0000256" key="5">
    <source>
        <dbReference type="ARBA" id="ARBA00022801"/>
    </source>
</evidence>
<dbReference type="InterPro" id="IPR002921">
    <property type="entry name" value="Fungal_lipase-type"/>
</dbReference>
<dbReference type="FunFam" id="3.40.50.1820:FF:000065">
    <property type="entry name" value="Phospholipase A1-II 3"/>
    <property type="match status" value="1"/>
</dbReference>
<keyword evidence="8" id="KW-0443">Lipid metabolism</keyword>
<organism evidence="11 12">
    <name type="scientific">Crotalaria pallida</name>
    <name type="common">Smooth rattlebox</name>
    <name type="synonym">Crotalaria striata</name>
    <dbReference type="NCBI Taxonomy" id="3830"/>
    <lineage>
        <taxon>Eukaryota</taxon>
        <taxon>Viridiplantae</taxon>
        <taxon>Streptophyta</taxon>
        <taxon>Embryophyta</taxon>
        <taxon>Tracheophyta</taxon>
        <taxon>Spermatophyta</taxon>
        <taxon>Magnoliopsida</taxon>
        <taxon>eudicotyledons</taxon>
        <taxon>Gunneridae</taxon>
        <taxon>Pentapetalae</taxon>
        <taxon>rosids</taxon>
        <taxon>fabids</taxon>
        <taxon>Fabales</taxon>
        <taxon>Fabaceae</taxon>
        <taxon>Papilionoideae</taxon>
        <taxon>50 kb inversion clade</taxon>
        <taxon>genistoids sensu lato</taxon>
        <taxon>core genistoids</taxon>
        <taxon>Crotalarieae</taxon>
        <taxon>Crotalaria</taxon>
    </lineage>
</organism>
<keyword evidence="3" id="KW-0150">Chloroplast</keyword>
<comment type="similarity">
    <text evidence="2">Belongs to the AB hydrolase superfamily. Lipase family.</text>
</comment>
<feature type="region of interest" description="Disordered" evidence="9">
    <location>
        <begin position="59"/>
        <end position="80"/>
    </location>
</feature>
<evidence type="ECO:0000256" key="4">
    <source>
        <dbReference type="ARBA" id="ARBA00022640"/>
    </source>
</evidence>
<keyword evidence="7" id="KW-0442">Lipid degradation</keyword>
<evidence type="ECO:0000256" key="3">
    <source>
        <dbReference type="ARBA" id="ARBA00022528"/>
    </source>
</evidence>
<gene>
    <name evidence="11" type="ORF">RIF29_40245</name>
</gene>
<feature type="compositionally biased region" description="Low complexity" evidence="9">
    <location>
        <begin position="14"/>
        <end position="23"/>
    </location>
</feature>
<protein>
    <recommendedName>
        <fullName evidence="10">Fungal lipase-type domain-containing protein</fullName>
    </recommendedName>
</protein>
<sequence length="507" mass="57751">MLIAFPKTLPDYPFSSSSTSFRSNNHPNKFQAPPLISPTITPNRKPNFTCKAMNTSLSSTISDLQEQQQPQQKQNDNQQQEDIANVWRKIHGQENWVGLLDPMDPLMRTELIRYGEMAQACYDAFDYDPYSKYCGGSRYPLNEFFESLYMTHHGYTATRFLYTTANVNLPNFFRTSRWPDKMWSQHANWAGYVAISDDATTKCLGRRDIIVSWRGTVTHVEWVADLTNFLTPLTPHIPNCPDENIKVEGGFLDLYTDREQACGYSKYSARQQVLGEVKRLVEKYPNEELSITITGHSLGSAMAILSAYDIAETKVNEAMNGKKIHVSVFSFSGPRVGNLSFKKRLENELGVKVLRVHNAHDLVPKSPGIIFNETTPSWLLNLVQGFPWCYTHVGVDLELDHKKSPHLNPNGDSACAHNLEAHLHLIDGYHGRNQEFKATTGRDLALVNKDSDFLKDEHSVPPSWRQDLNKNMIRTQDGKWVQAERKRLEDHPEDIDFHLKELGLAAP</sequence>
<dbReference type="CDD" id="cd00519">
    <property type="entry name" value="Lipase_3"/>
    <property type="match status" value="1"/>
</dbReference>
<evidence type="ECO:0000256" key="6">
    <source>
        <dbReference type="ARBA" id="ARBA00022946"/>
    </source>
</evidence>
<keyword evidence="5" id="KW-0378">Hydrolase</keyword>
<dbReference type="PANTHER" id="PTHR31403">
    <property type="entry name" value="PHOSPHOLIPASE A1-IBETA2, CHLOROPLASTIC"/>
    <property type="match status" value="1"/>
</dbReference>
<dbReference type="AlphaFoldDB" id="A0AAN9HU61"/>
<dbReference type="Pfam" id="PF01764">
    <property type="entry name" value="Lipase_3"/>
    <property type="match status" value="1"/>
</dbReference>
<reference evidence="11 12" key="1">
    <citation type="submission" date="2024-01" db="EMBL/GenBank/DDBJ databases">
        <title>The genomes of 5 underutilized Papilionoideae crops provide insights into root nodulation and disease resistanc.</title>
        <authorList>
            <person name="Yuan L."/>
        </authorList>
    </citation>
    <scope>NUCLEOTIDE SEQUENCE [LARGE SCALE GENOMIC DNA]</scope>
    <source>
        <strain evidence="11">ZHUSHIDOU_FW_LH</strain>
        <tissue evidence="11">Leaf</tissue>
    </source>
</reference>
<accession>A0AAN9HU61</accession>
<dbReference type="Gene3D" id="3.40.50.1820">
    <property type="entry name" value="alpha/beta hydrolase"/>
    <property type="match status" value="1"/>
</dbReference>
<evidence type="ECO:0000256" key="7">
    <source>
        <dbReference type="ARBA" id="ARBA00022963"/>
    </source>
</evidence>
<evidence type="ECO:0000313" key="11">
    <source>
        <dbReference type="EMBL" id="KAK7245403.1"/>
    </source>
</evidence>
<keyword evidence="6" id="KW-0809">Transit peptide</keyword>
<keyword evidence="4" id="KW-0934">Plastid</keyword>
<comment type="caution">
    <text evidence="11">The sequence shown here is derived from an EMBL/GenBank/DDBJ whole genome shotgun (WGS) entry which is preliminary data.</text>
</comment>
<feature type="domain" description="Fungal lipase-type" evidence="10">
    <location>
        <begin position="210"/>
        <end position="369"/>
    </location>
</feature>